<reference evidence="1 2" key="1">
    <citation type="submission" date="2019-03" db="EMBL/GenBank/DDBJ databases">
        <title>Three New Species of Nocardioides, Nocardioides euryhalodurans sp. nov., Nocardioides seonyuensis sp. nov. and Nocardioides eburneoflavus sp. nov., Iolated from Soil.</title>
        <authorList>
            <person name="Roh S.G."/>
            <person name="Lee C."/>
            <person name="Kim M.-K."/>
            <person name="Kim S.B."/>
        </authorList>
    </citation>
    <scope>NUCLEOTIDE SEQUENCE [LARGE SCALE GENOMIC DNA]</scope>
    <source>
        <strain evidence="1 2">MMS17-SY117</strain>
    </source>
</reference>
<evidence type="ECO:0000313" key="1">
    <source>
        <dbReference type="EMBL" id="QBR91247.1"/>
    </source>
</evidence>
<keyword evidence="2" id="KW-1185">Reference proteome</keyword>
<dbReference type="RefSeq" id="WP_135073666.1">
    <property type="nucleotide sequence ID" value="NZ_CP038267.1"/>
</dbReference>
<sequence length="521" mass="58250">MTVAPPTTFEPSRRSVIGTAGVLGSAAAVASAVPAAAATYRPARYRGNPLLSASGRHLVGRFSYGITPALARQVQQHGGPAKWFEWQLSPGRIADRSADAVLAWWPGLAFEGLESWRRQISGVEPGWVLMGHYQRWLLLRRMRTNRQVHEVMTEFWEHLLHVPAVGDNQFVYRKRYGDTIRRHALGRFDEMLQATTVEPSMLLFLDQAVSTKAHPNENLARELLELHTVGRGNHTEDDVKNVARILTGWMVERSTWEPHYSKADHWTGPVRVLDFSHANAASDGRAVTTELLRYLAHHPATAARIARRLAVKFVSDDPPQALVDRLAATYLDHGTAIAPVLRALVASAEFRASVGQKVRDPGEDVVATYRVLGVSIRAPRTEQSAAHAVLWQMGRLGTLPMSWPRPDGQPISSAAWSSPSRLLNSMHLHLSVGSGWWPVQDARHRKPAAWVPRFPMRFDLLVDHLSQVLLHRRSTATLLQACCEAVEVTPRTRITRSHPVVAWKMNRLIVTILDSPDHYTR</sequence>
<dbReference type="OrthoDB" id="9772295at2"/>
<accession>A0A4P7GHT6</accession>
<dbReference type="Proteomes" id="UP000294894">
    <property type="component" value="Chromosome"/>
</dbReference>
<name>A0A4P7GHT6_9ACTN</name>
<protein>
    <submittedName>
        <fullName evidence="1">DUF1800 domain-containing protein</fullName>
    </submittedName>
</protein>
<dbReference type="AlphaFoldDB" id="A0A4P7GHT6"/>
<dbReference type="Pfam" id="PF08811">
    <property type="entry name" value="DUF1800"/>
    <property type="match status" value="1"/>
</dbReference>
<dbReference type="EMBL" id="CP038267">
    <property type="protein sequence ID" value="QBR91247.1"/>
    <property type="molecule type" value="Genomic_DNA"/>
</dbReference>
<dbReference type="PROSITE" id="PS51318">
    <property type="entry name" value="TAT"/>
    <property type="match status" value="1"/>
</dbReference>
<dbReference type="InterPro" id="IPR006311">
    <property type="entry name" value="TAT_signal"/>
</dbReference>
<gene>
    <name evidence="1" type="ORF">EXE57_02390</name>
</gene>
<proteinExistence type="predicted"/>
<organism evidence="1 2">
    <name type="scientific">Nocardioides euryhalodurans</name>
    <dbReference type="NCBI Taxonomy" id="2518370"/>
    <lineage>
        <taxon>Bacteria</taxon>
        <taxon>Bacillati</taxon>
        <taxon>Actinomycetota</taxon>
        <taxon>Actinomycetes</taxon>
        <taxon>Propionibacteriales</taxon>
        <taxon>Nocardioidaceae</taxon>
        <taxon>Nocardioides</taxon>
    </lineage>
</organism>
<dbReference type="InterPro" id="IPR014917">
    <property type="entry name" value="DUF1800"/>
</dbReference>
<evidence type="ECO:0000313" key="2">
    <source>
        <dbReference type="Proteomes" id="UP000294894"/>
    </source>
</evidence>
<dbReference type="KEGG" id="noy:EXE57_02390"/>